<feature type="compositionally biased region" description="Basic and acidic residues" evidence="1">
    <location>
        <begin position="468"/>
        <end position="491"/>
    </location>
</feature>
<dbReference type="Proteomes" id="UP000075502">
    <property type="component" value="Unassembled WGS sequence"/>
</dbReference>
<feature type="region of interest" description="Disordered" evidence="1">
    <location>
        <begin position="60"/>
        <end position="95"/>
    </location>
</feature>
<comment type="caution">
    <text evidence="2">The sequence shown here is derived from an EMBL/GenBank/DDBJ whole genome shotgun (WGS) entry which is preliminary data.</text>
</comment>
<feature type="region of interest" description="Disordered" evidence="1">
    <location>
        <begin position="145"/>
        <end position="165"/>
    </location>
</feature>
<feature type="region of interest" description="Disordered" evidence="1">
    <location>
        <begin position="468"/>
        <end position="512"/>
    </location>
</feature>
<evidence type="ECO:0000313" key="3">
    <source>
        <dbReference type="Proteomes" id="UP000075502"/>
    </source>
</evidence>
<protein>
    <submittedName>
        <fullName evidence="2">Uncharacterized protein</fullName>
    </submittedName>
</protein>
<reference evidence="2 3" key="1">
    <citation type="submission" date="2014-02" db="EMBL/GenBank/DDBJ databases">
        <title>The small core and large imbalanced accessory genome model reveals a collaborative survival strategy of Sorangium cellulosum strains in nature.</title>
        <authorList>
            <person name="Han K."/>
            <person name="Peng R."/>
            <person name="Blom J."/>
            <person name="Li Y.-Z."/>
        </authorList>
    </citation>
    <scope>NUCLEOTIDE SEQUENCE [LARGE SCALE GENOMIC DNA]</scope>
    <source>
        <strain evidence="2 3">So0007-03</strain>
    </source>
</reference>
<evidence type="ECO:0000256" key="1">
    <source>
        <dbReference type="SAM" id="MobiDB-lite"/>
    </source>
</evidence>
<feature type="compositionally biased region" description="Basic and acidic residues" evidence="1">
    <location>
        <begin position="60"/>
        <end position="87"/>
    </location>
</feature>
<proteinExistence type="predicted"/>
<organism evidence="2 3">
    <name type="scientific">Sorangium cellulosum</name>
    <name type="common">Polyangium cellulosum</name>
    <dbReference type="NCBI Taxonomy" id="56"/>
    <lineage>
        <taxon>Bacteria</taxon>
        <taxon>Pseudomonadati</taxon>
        <taxon>Myxococcota</taxon>
        <taxon>Polyangia</taxon>
        <taxon>Polyangiales</taxon>
        <taxon>Polyangiaceae</taxon>
        <taxon>Sorangium</taxon>
    </lineage>
</organism>
<feature type="compositionally biased region" description="Basic and acidic residues" evidence="1">
    <location>
        <begin position="279"/>
        <end position="307"/>
    </location>
</feature>
<feature type="region of interest" description="Disordered" evidence="1">
    <location>
        <begin position="272"/>
        <end position="317"/>
    </location>
</feature>
<gene>
    <name evidence="2" type="ORF">BE21_03485</name>
</gene>
<accession>A0A150TMK4</accession>
<feature type="region of interest" description="Disordered" evidence="1">
    <location>
        <begin position="1"/>
        <end position="23"/>
    </location>
</feature>
<dbReference type="AlphaFoldDB" id="A0A150TMK4"/>
<dbReference type="EMBL" id="JEME01001844">
    <property type="protein sequence ID" value="KYG05943.1"/>
    <property type="molecule type" value="Genomic_DNA"/>
</dbReference>
<sequence length="512" mass="56658">MGSAAVAASRAGTRTTKVAPPPGALFASSVPPCRRAIPALIARPRPVPFSFVLKSGSKVGEHVRGDARPVVRDRERQPVAPPRRGDPHAPLAPGRDRLDRVLDQVHEHLPELVPVELHHGERRGHVVVDAHVRRDLHDRDGVVDEGAERARREQRPPLAREVEQVADDPAARRELLVDDREELRDAGLSAELRRGEALAEVMARVPDGAERVPEVVPDARRELPDRRELLHAQPGLLGGLEALRHVVERGAQAPELVLIELGEAQIEIAVSDPPGAVDQRAEAAIHRAEEPPEQRDEDDQRSADRRRPERRHPRAEAVLVGEDPGDVPLRVVDRRVDVREEPLLVLVIGEPHEHRVPLARAAVRDAGDPRRARDDVIEALSHEADVAELLRRFLVALPDLLVGDHPPLERLDGGQVARRVLGRVRELRGDAAEERDLRRLVHVPARVAREGDVQRQILVRRLGPPLEDQHLRDGEVERSPGDEDRCQRDAEDGGQSGANAHGERLLLPCSRG</sequence>
<name>A0A150TMK4_SORCE</name>
<evidence type="ECO:0000313" key="2">
    <source>
        <dbReference type="EMBL" id="KYG05943.1"/>
    </source>
</evidence>